<sequence length="80" mass="9666">MASDEIDFIDLKQTLRELADKGVSFELFKYRVNFKNIQVCGADYRYHKRVHDMPSPYPKQWDKTKVVSQLKFYFYTVIHK</sequence>
<reference evidence="2" key="1">
    <citation type="submission" date="2022-11" db="UniProtKB">
        <authorList>
            <consortium name="WormBaseParasite"/>
        </authorList>
    </citation>
    <scope>IDENTIFICATION</scope>
</reference>
<protein>
    <submittedName>
        <fullName evidence="2">Uncharacterized protein</fullName>
    </submittedName>
</protein>
<dbReference type="Proteomes" id="UP000887577">
    <property type="component" value="Unplaced"/>
</dbReference>
<dbReference type="AlphaFoldDB" id="A0A914Z7W1"/>
<keyword evidence="1" id="KW-1185">Reference proteome</keyword>
<evidence type="ECO:0000313" key="1">
    <source>
        <dbReference type="Proteomes" id="UP000887577"/>
    </source>
</evidence>
<evidence type="ECO:0000313" key="2">
    <source>
        <dbReference type="WBParaSite" id="PSU_v2.g6337.t1"/>
    </source>
</evidence>
<accession>A0A914Z7W1</accession>
<name>A0A914Z7W1_9BILA</name>
<organism evidence="1 2">
    <name type="scientific">Panagrolaimus superbus</name>
    <dbReference type="NCBI Taxonomy" id="310955"/>
    <lineage>
        <taxon>Eukaryota</taxon>
        <taxon>Metazoa</taxon>
        <taxon>Ecdysozoa</taxon>
        <taxon>Nematoda</taxon>
        <taxon>Chromadorea</taxon>
        <taxon>Rhabditida</taxon>
        <taxon>Tylenchina</taxon>
        <taxon>Panagrolaimomorpha</taxon>
        <taxon>Panagrolaimoidea</taxon>
        <taxon>Panagrolaimidae</taxon>
        <taxon>Panagrolaimus</taxon>
    </lineage>
</organism>
<dbReference type="WBParaSite" id="PSU_v2.g6337.t1">
    <property type="protein sequence ID" value="PSU_v2.g6337.t1"/>
    <property type="gene ID" value="PSU_v2.g6337"/>
</dbReference>
<proteinExistence type="predicted"/>